<evidence type="ECO:0000313" key="2">
    <source>
        <dbReference type="EMBL" id="KAF5822803.1"/>
    </source>
</evidence>
<feature type="coiled-coil region" evidence="1">
    <location>
        <begin position="7"/>
        <end position="48"/>
    </location>
</feature>
<keyword evidence="3" id="KW-1185">Reference proteome</keyword>
<evidence type="ECO:0000256" key="1">
    <source>
        <dbReference type="SAM" id="Coils"/>
    </source>
</evidence>
<organism evidence="2 3">
    <name type="scientific">Helianthus annuus</name>
    <name type="common">Common sunflower</name>
    <dbReference type="NCBI Taxonomy" id="4232"/>
    <lineage>
        <taxon>Eukaryota</taxon>
        <taxon>Viridiplantae</taxon>
        <taxon>Streptophyta</taxon>
        <taxon>Embryophyta</taxon>
        <taxon>Tracheophyta</taxon>
        <taxon>Spermatophyta</taxon>
        <taxon>Magnoliopsida</taxon>
        <taxon>eudicotyledons</taxon>
        <taxon>Gunneridae</taxon>
        <taxon>Pentapetalae</taxon>
        <taxon>asterids</taxon>
        <taxon>campanulids</taxon>
        <taxon>Asterales</taxon>
        <taxon>Asteraceae</taxon>
        <taxon>Asteroideae</taxon>
        <taxon>Heliantheae alliance</taxon>
        <taxon>Heliantheae</taxon>
        <taxon>Helianthus</taxon>
    </lineage>
</organism>
<sequence length="123" mass="13445">MLLTAILKEKEAEADAGRKANEEALARIAELEKTAEAHKAQAKASKMVSEELDEDCKWLINRGIPLLADFLMASEELAKYMFELGGATYSSGRNDDYAGGKAFALEGKPDNDFELIKEDCAGQ</sequence>
<reference evidence="2" key="2">
    <citation type="submission" date="2020-06" db="EMBL/GenBank/DDBJ databases">
        <title>Helianthus annuus Genome sequencing and assembly Release 2.</title>
        <authorList>
            <person name="Gouzy J."/>
            <person name="Langlade N."/>
            <person name="Munos S."/>
        </authorList>
    </citation>
    <scope>NUCLEOTIDE SEQUENCE</scope>
    <source>
        <tissue evidence="2">Leaves</tissue>
    </source>
</reference>
<dbReference type="EMBL" id="MNCJ02000316">
    <property type="protein sequence ID" value="KAF5822803.1"/>
    <property type="molecule type" value="Genomic_DNA"/>
</dbReference>
<comment type="caution">
    <text evidence="2">The sequence shown here is derived from an EMBL/GenBank/DDBJ whole genome shotgun (WGS) entry which is preliminary data.</text>
</comment>
<dbReference type="Gramene" id="mRNA:HanXRQr2_Chr01g0031171">
    <property type="protein sequence ID" value="mRNA:HanXRQr2_Chr01g0031171"/>
    <property type="gene ID" value="HanXRQr2_Chr01g0031171"/>
</dbReference>
<reference evidence="2" key="1">
    <citation type="journal article" date="2017" name="Nature">
        <title>The sunflower genome provides insights into oil metabolism, flowering and Asterid evolution.</title>
        <authorList>
            <person name="Badouin H."/>
            <person name="Gouzy J."/>
            <person name="Grassa C.J."/>
            <person name="Murat F."/>
            <person name="Staton S.E."/>
            <person name="Cottret L."/>
            <person name="Lelandais-Briere C."/>
            <person name="Owens G.L."/>
            <person name="Carrere S."/>
            <person name="Mayjonade B."/>
            <person name="Legrand L."/>
            <person name="Gill N."/>
            <person name="Kane N.C."/>
            <person name="Bowers J.E."/>
            <person name="Hubner S."/>
            <person name="Bellec A."/>
            <person name="Berard A."/>
            <person name="Berges H."/>
            <person name="Blanchet N."/>
            <person name="Boniface M.C."/>
            <person name="Brunel D."/>
            <person name="Catrice O."/>
            <person name="Chaidir N."/>
            <person name="Claudel C."/>
            <person name="Donnadieu C."/>
            <person name="Faraut T."/>
            <person name="Fievet G."/>
            <person name="Helmstetter N."/>
            <person name="King M."/>
            <person name="Knapp S.J."/>
            <person name="Lai Z."/>
            <person name="Le Paslier M.C."/>
            <person name="Lippi Y."/>
            <person name="Lorenzon L."/>
            <person name="Mandel J.R."/>
            <person name="Marage G."/>
            <person name="Marchand G."/>
            <person name="Marquand E."/>
            <person name="Bret-Mestries E."/>
            <person name="Morien E."/>
            <person name="Nambeesan S."/>
            <person name="Nguyen T."/>
            <person name="Pegot-Espagnet P."/>
            <person name="Pouilly N."/>
            <person name="Raftis F."/>
            <person name="Sallet E."/>
            <person name="Schiex T."/>
            <person name="Thomas J."/>
            <person name="Vandecasteele C."/>
            <person name="Vares D."/>
            <person name="Vear F."/>
            <person name="Vautrin S."/>
            <person name="Crespi M."/>
            <person name="Mangin B."/>
            <person name="Burke J.M."/>
            <person name="Salse J."/>
            <person name="Munos S."/>
            <person name="Vincourt P."/>
            <person name="Rieseberg L.H."/>
            <person name="Langlade N.B."/>
        </authorList>
    </citation>
    <scope>NUCLEOTIDE SEQUENCE</scope>
    <source>
        <tissue evidence="2">Leaves</tissue>
    </source>
</reference>
<evidence type="ECO:0000313" key="3">
    <source>
        <dbReference type="Proteomes" id="UP000215914"/>
    </source>
</evidence>
<keyword evidence="1" id="KW-0175">Coiled coil</keyword>
<dbReference type="Proteomes" id="UP000215914">
    <property type="component" value="Unassembled WGS sequence"/>
</dbReference>
<protein>
    <submittedName>
        <fullName evidence="2">Uncharacterized protein</fullName>
    </submittedName>
</protein>
<proteinExistence type="predicted"/>
<name>A0A9K3P562_HELAN</name>
<dbReference type="AlphaFoldDB" id="A0A9K3P562"/>
<accession>A0A9K3P562</accession>
<gene>
    <name evidence="2" type="ORF">HanXRQr2_Chr01g0031171</name>
</gene>